<feature type="region of interest" description="Disordered" evidence="1">
    <location>
        <begin position="163"/>
        <end position="207"/>
    </location>
</feature>
<reference evidence="3" key="1">
    <citation type="journal article" date="2020" name="Stud. Mycol.">
        <title>101 Dothideomycetes genomes: a test case for predicting lifestyles and emergence of pathogens.</title>
        <authorList>
            <person name="Haridas S."/>
            <person name="Albert R."/>
            <person name="Binder M."/>
            <person name="Bloem J."/>
            <person name="Labutti K."/>
            <person name="Salamov A."/>
            <person name="Andreopoulos B."/>
            <person name="Baker S."/>
            <person name="Barry K."/>
            <person name="Bills G."/>
            <person name="Bluhm B."/>
            <person name="Cannon C."/>
            <person name="Castanera R."/>
            <person name="Culley D."/>
            <person name="Daum C."/>
            <person name="Ezra D."/>
            <person name="Gonzalez J."/>
            <person name="Henrissat B."/>
            <person name="Kuo A."/>
            <person name="Liang C."/>
            <person name="Lipzen A."/>
            <person name="Lutzoni F."/>
            <person name="Magnuson J."/>
            <person name="Mondo S."/>
            <person name="Nolan M."/>
            <person name="Ohm R."/>
            <person name="Pangilinan J."/>
            <person name="Park H.-J."/>
            <person name="Ramirez L."/>
            <person name="Alfaro M."/>
            <person name="Sun H."/>
            <person name="Tritt A."/>
            <person name="Yoshinaga Y."/>
            <person name="Zwiers L.-H."/>
            <person name="Turgeon B."/>
            <person name="Goodwin S."/>
            <person name="Spatafora J."/>
            <person name="Crous P."/>
            <person name="Grigoriev I."/>
        </authorList>
    </citation>
    <scope>NUCLEOTIDE SEQUENCE</scope>
    <source>
        <strain evidence="3">CBS 116005</strain>
    </source>
</reference>
<feature type="compositionally biased region" description="Polar residues" evidence="1">
    <location>
        <begin position="163"/>
        <end position="174"/>
    </location>
</feature>
<name>A0A6G1L6R8_9PEZI</name>
<dbReference type="EMBL" id="ML995842">
    <property type="protein sequence ID" value="KAF2768631.1"/>
    <property type="molecule type" value="Genomic_DNA"/>
</dbReference>
<dbReference type="Proteomes" id="UP000799436">
    <property type="component" value="Unassembled WGS sequence"/>
</dbReference>
<organism evidence="3 4">
    <name type="scientific">Teratosphaeria nubilosa</name>
    <dbReference type="NCBI Taxonomy" id="161662"/>
    <lineage>
        <taxon>Eukaryota</taxon>
        <taxon>Fungi</taxon>
        <taxon>Dikarya</taxon>
        <taxon>Ascomycota</taxon>
        <taxon>Pezizomycotina</taxon>
        <taxon>Dothideomycetes</taxon>
        <taxon>Dothideomycetidae</taxon>
        <taxon>Mycosphaerellales</taxon>
        <taxon>Teratosphaeriaceae</taxon>
        <taxon>Teratosphaeria</taxon>
    </lineage>
</organism>
<keyword evidence="4" id="KW-1185">Reference proteome</keyword>
<dbReference type="OrthoDB" id="10575426at2759"/>
<evidence type="ECO:0000313" key="4">
    <source>
        <dbReference type="Proteomes" id="UP000799436"/>
    </source>
</evidence>
<evidence type="ECO:0000256" key="2">
    <source>
        <dbReference type="SAM" id="Phobius"/>
    </source>
</evidence>
<accession>A0A6G1L6R8</accession>
<feature type="compositionally biased region" description="Polar residues" evidence="1">
    <location>
        <begin position="70"/>
        <end position="80"/>
    </location>
</feature>
<keyword evidence="2" id="KW-1133">Transmembrane helix</keyword>
<protein>
    <submittedName>
        <fullName evidence="3">Uncharacterized protein</fullName>
    </submittedName>
</protein>
<feature type="compositionally biased region" description="Low complexity" evidence="1">
    <location>
        <begin position="81"/>
        <end position="97"/>
    </location>
</feature>
<gene>
    <name evidence="3" type="ORF">EJ03DRAFT_351996</name>
</gene>
<feature type="region of interest" description="Disordered" evidence="1">
    <location>
        <begin position="70"/>
        <end position="97"/>
    </location>
</feature>
<keyword evidence="2" id="KW-0812">Transmembrane</keyword>
<dbReference type="AlphaFoldDB" id="A0A6G1L6R8"/>
<keyword evidence="2" id="KW-0472">Membrane</keyword>
<evidence type="ECO:0000256" key="1">
    <source>
        <dbReference type="SAM" id="MobiDB-lite"/>
    </source>
</evidence>
<evidence type="ECO:0000313" key="3">
    <source>
        <dbReference type="EMBL" id="KAF2768631.1"/>
    </source>
</evidence>
<feature type="transmembrane region" description="Helical" evidence="2">
    <location>
        <begin position="107"/>
        <end position="132"/>
    </location>
</feature>
<sequence length="207" mass="21721">MPLLNVTEMHERLPFRDRAGAGPAAAPSSTTTSSIVSTALSTSLKIAEKVAEKASTTATDTLATSLSSINMSDGSSSPHISLTNTSTSTTNSIQTTTSANNNNHTSLALIITSVMLILLTLASLTAALYALYKLWQQNLNLQYLTTQLKSLLLTHNLAFDPSDPNTNTYTSSSAEMEGGGAPPYDSAGDDAKSLEQSEAWPVHPGTS</sequence>
<proteinExistence type="predicted"/>